<name>A0A7D7QU93_9ACTN</name>
<dbReference type="KEGG" id="gji:H1R19_03025"/>
<evidence type="ECO:0000313" key="2">
    <source>
        <dbReference type="Proteomes" id="UP000515663"/>
    </source>
</evidence>
<dbReference type="Proteomes" id="UP000515663">
    <property type="component" value="Chromosome"/>
</dbReference>
<protein>
    <submittedName>
        <fullName evidence="1">Uncharacterized protein</fullName>
    </submittedName>
</protein>
<evidence type="ECO:0000313" key="1">
    <source>
        <dbReference type="EMBL" id="QMS99648.1"/>
    </source>
</evidence>
<dbReference type="AlphaFoldDB" id="A0A7D7QU93"/>
<dbReference type="EMBL" id="CP059491">
    <property type="protein sequence ID" value="QMS99648.1"/>
    <property type="molecule type" value="Genomic_DNA"/>
</dbReference>
<accession>A0A7D7QU93</accession>
<reference evidence="2" key="1">
    <citation type="submission" date="2020-07" db="EMBL/GenBank/DDBJ databases">
        <title>novel species isolated from the respiratory tract of Marmot.</title>
        <authorList>
            <person name="Zhang G."/>
        </authorList>
    </citation>
    <scope>NUCLEOTIDE SEQUENCE [LARGE SCALE GENOMIC DNA]</scope>
    <source>
        <strain evidence="2">686</strain>
    </source>
</reference>
<dbReference type="RefSeq" id="WP_219851872.1">
    <property type="nucleotide sequence ID" value="NZ_CP059491.1"/>
</dbReference>
<proteinExistence type="predicted"/>
<sequence length="71" mass="7519">MDRWAGRQQRALAETSIRSVLSFQLFAGTTTIGALKLFADDPGVVFATHAAITWNTCAPTGTPHTGRATSA</sequence>
<gene>
    <name evidence="1" type="ORF">H1R19_03025</name>
</gene>
<organism evidence="1 2">
    <name type="scientific">Gordonia jinghuaiqii</name>
    <dbReference type="NCBI Taxonomy" id="2758710"/>
    <lineage>
        <taxon>Bacteria</taxon>
        <taxon>Bacillati</taxon>
        <taxon>Actinomycetota</taxon>
        <taxon>Actinomycetes</taxon>
        <taxon>Mycobacteriales</taxon>
        <taxon>Gordoniaceae</taxon>
        <taxon>Gordonia</taxon>
    </lineage>
</organism>
<keyword evidence="2" id="KW-1185">Reference proteome</keyword>